<evidence type="ECO:0000313" key="1">
    <source>
        <dbReference type="EMBL" id="QYS93756.1"/>
    </source>
</evidence>
<keyword evidence="2" id="KW-1185">Reference proteome</keyword>
<dbReference type="EMBL" id="CP075864">
    <property type="protein sequence ID" value="QYS93756.1"/>
    <property type="molecule type" value="Genomic_DNA"/>
</dbReference>
<reference evidence="1 2" key="1">
    <citation type="journal article" date="2021" name="BMC Genomics">
        <title>Telomere-to-telomere genome assembly of asparaginase-producing Trichoderma simmonsii.</title>
        <authorList>
            <person name="Chung D."/>
            <person name="Kwon Y.M."/>
            <person name="Yang Y."/>
        </authorList>
    </citation>
    <scope>NUCLEOTIDE SEQUENCE [LARGE SCALE GENOMIC DNA]</scope>
    <source>
        <strain evidence="1 2">GH-Sj1</strain>
    </source>
</reference>
<evidence type="ECO:0000313" key="2">
    <source>
        <dbReference type="Proteomes" id="UP000826661"/>
    </source>
</evidence>
<name>A0A8G0L0Z4_9HYPO</name>
<protein>
    <submittedName>
        <fullName evidence="1">Uncharacterized protein</fullName>
    </submittedName>
</protein>
<dbReference type="AlphaFoldDB" id="A0A8G0L0Z4"/>
<gene>
    <name evidence="1" type="ORF">H0G86_001125</name>
</gene>
<proteinExistence type="predicted"/>
<organism evidence="1 2">
    <name type="scientific">Trichoderma simmonsii</name>
    <dbReference type="NCBI Taxonomy" id="1491479"/>
    <lineage>
        <taxon>Eukaryota</taxon>
        <taxon>Fungi</taxon>
        <taxon>Dikarya</taxon>
        <taxon>Ascomycota</taxon>
        <taxon>Pezizomycotina</taxon>
        <taxon>Sordariomycetes</taxon>
        <taxon>Hypocreomycetidae</taxon>
        <taxon>Hypocreales</taxon>
        <taxon>Hypocreaceae</taxon>
        <taxon>Trichoderma</taxon>
    </lineage>
</organism>
<accession>A0A8G0L0Z4</accession>
<dbReference type="Proteomes" id="UP000826661">
    <property type="component" value="Chromosome I"/>
</dbReference>
<sequence>MTDTFEDDGDAGVICLKTLTAEELKFSMAEDHPVLSQELVTAYHRRMECHWAAQEDANLNPVTKLQRAAARVACAARQLNEGLLEGGGIESRI</sequence>